<dbReference type="InterPro" id="IPR039987">
    <property type="entry name" value="PGRL1"/>
</dbReference>
<keyword evidence="1" id="KW-0812">Transmembrane</keyword>
<accession>A0AAP0KWS7</accession>
<keyword evidence="1" id="KW-1133">Transmembrane helix</keyword>
<evidence type="ECO:0000256" key="1">
    <source>
        <dbReference type="SAM" id="Phobius"/>
    </source>
</evidence>
<proteinExistence type="predicted"/>
<dbReference type="GO" id="GO:0009773">
    <property type="term" value="P:photosynthetic electron transport in photosystem I"/>
    <property type="evidence" value="ECO:0007669"/>
    <property type="project" value="InterPro"/>
</dbReference>
<dbReference type="GO" id="GO:0009535">
    <property type="term" value="C:chloroplast thylakoid membrane"/>
    <property type="evidence" value="ECO:0007669"/>
    <property type="project" value="InterPro"/>
</dbReference>
<reference evidence="2 3" key="1">
    <citation type="submission" date="2024-01" db="EMBL/GenBank/DDBJ databases">
        <title>Genome assemblies of Stephania.</title>
        <authorList>
            <person name="Yang L."/>
        </authorList>
    </citation>
    <scope>NUCLEOTIDE SEQUENCE [LARGE SCALE GENOMIC DNA]</scope>
    <source>
        <strain evidence="2">JXDWG</strain>
        <tissue evidence="2">Leaf</tissue>
    </source>
</reference>
<dbReference type="GO" id="GO:0016730">
    <property type="term" value="F:oxidoreductase activity, acting on iron-sulfur proteins as donors"/>
    <property type="evidence" value="ECO:0007669"/>
    <property type="project" value="InterPro"/>
</dbReference>
<keyword evidence="3" id="KW-1185">Reference proteome</keyword>
<evidence type="ECO:0000313" key="2">
    <source>
        <dbReference type="EMBL" id="KAK9158805.1"/>
    </source>
</evidence>
<comment type="caution">
    <text evidence="2">The sequence shown here is derived from an EMBL/GenBank/DDBJ whole genome shotgun (WGS) entry which is preliminary data.</text>
</comment>
<dbReference type="PANTHER" id="PTHR31032:SF2">
    <property type="entry name" value="PGR5-LIKE A PROTEIN"/>
    <property type="match status" value="1"/>
</dbReference>
<dbReference type="AlphaFoldDB" id="A0AAP0KWS7"/>
<sequence length="215" mass="23202">MAGATATFSPPRTGAAVELSRINCGGVAAVHLGRSGGASFAVKVSTKSAAFADRAPAEGPSCIFVGPIETASKETLEALYCQARDSYYSGNPLILDDMFDRVELRLRWYGSKSVVKYPRCSLRQHSTYADAEILWIANAHSDEKWQEDPSQVFALASVWILILTIGSLAFLVPVIYTAGLAYQDALDTRIPSIVTASGLHFLATLHGILFMVLDQ</sequence>
<gene>
    <name evidence="2" type="ORF">Scep_005379</name>
</gene>
<protein>
    <submittedName>
        <fullName evidence="2">Uncharacterized protein</fullName>
    </submittedName>
</protein>
<feature type="transmembrane region" description="Helical" evidence="1">
    <location>
        <begin position="190"/>
        <end position="213"/>
    </location>
</feature>
<organism evidence="2 3">
    <name type="scientific">Stephania cephalantha</name>
    <dbReference type="NCBI Taxonomy" id="152367"/>
    <lineage>
        <taxon>Eukaryota</taxon>
        <taxon>Viridiplantae</taxon>
        <taxon>Streptophyta</taxon>
        <taxon>Embryophyta</taxon>
        <taxon>Tracheophyta</taxon>
        <taxon>Spermatophyta</taxon>
        <taxon>Magnoliopsida</taxon>
        <taxon>Ranunculales</taxon>
        <taxon>Menispermaceae</taxon>
        <taxon>Menispermoideae</taxon>
        <taxon>Cissampelideae</taxon>
        <taxon>Stephania</taxon>
    </lineage>
</organism>
<feature type="transmembrane region" description="Helical" evidence="1">
    <location>
        <begin position="152"/>
        <end position="178"/>
    </location>
</feature>
<dbReference type="Proteomes" id="UP001419268">
    <property type="component" value="Unassembled WGS sequence"/>
</dbReference>
<name>A0AAP0KWS7_9MAGN</name>
<keyword evidence="1" id="KW-0472">Membrane</keyword>
<dbReference type="EMBL" id="JBBNAG010000002">
    <property type="protein sequence ID" value="KAK9158805.1"/>
    <property type="molecule type" value="Genomic_DNA"/>
</dbReference>
<dbReference type="PANTHER" id="PTHR31032">
    <property type="entry name" value="PGR5-LIKE PROTEIN 1B, CHLOROPLASTIC"/>
    <property type="match status" value="1"/>
</dbReference>
<evidence type="ECO:0000313" key="3">
    <source>
        <dbReference type="Proteomes" id="UP001419268"/>
    </source>
</evidence>